<evidence type="ECO:0000256" key="1">
    <source>
        <dbReference type="ARBA" id="ARBA00000098"/>
    </source>
</evidence>
<protein>
    <recommendedName>
        <fullName evidence="9">Aminopeptidase</fullName>
        <ecNumber evidence="9">3.4.11.-</ecNumber>
    </recommendedName>
</protein>
<keyword evidence="4 9" id="KW-0645">Protease</keyword>
<feature type="domain" description="Peptidase M1 membrane alanine aminopeptidase" evidence="11">
    <location>
        <begin position="267"/>
        <end position="471"/>
    </location>
</feature>
<dbReference type="SUPFAM" id="SSF63737">
    <property type="entry name" value="Leukotriene A4 hydrolase N-terminal domain"/>
    <property type="match status" value="1"/>
</dbReference>
<name>A0ABW9XGC7_9SPHN</name>
<evidence type="ECO:0000259" key="11">
    <source>
        <dbReference type="Pfam" id="PF01433"/>
    </source>
</evidence>
<dbReference type="Pfam" id="PF11838">
    <property type="entry name" value="ERAP1_C"/>
    <property type="match status" value="1"/>
</dbReference>
<dbReference type="InterPro" id="IPR042097">
    <property type="entry name" value="Aminopeptidase_N-like_N_sf"/>
</dbReference>
<feature type="domain" description="ERAP1-like C-terminal" evidence="12">
    <location>
        <begin position="551"/>
        <end position="873"/>
    </location>
</feature>
<proteinExistence type="inferred from homology"/>
<evidence type="ECO:0000256" key="7">
    <source>
        <dbReference type="ARBA" id="ARBA00022833"/>
    </source>
</evidence>
<keyword evidence="6 9" id="KW-0378">Hydrolase</keyword>
<evidence type="ECO:0000256" key="8">
    <source>
        <dbReference type="ARBA" id="ARBA00023049"/>
    </source>
</evidence>
<keyword evidence="8 9" id="KW-0482">Metalloprotease</keyword>
<keyword evidence="15" id="KW-1185">Reference proteome</keyword>
<dbReference type="InterPro" id="IPR027268">
    <property type="entry name" value="Peptidase_M4/M1_CTD_sf"/>
</dbReference>
<dbReference type="PANTHER" id="PTHR11533:SF174">
    <property type="entry name" value="PUROMYCIN-SENSITIVE AMINOPEPTIDASE-RELATED"/>
    <property type="match status" value="1"/>
</dbReference>
<reference evidence="15" key="1">
    <citation type="submission" date="2020-01" db="EMBL/GenBank/DDBJ databases">
        <title>Sphingomonas sp. strain CSW-10.</title>
        <authorList>
            <person name="Chen W.-M."/>
        </authorList>
    </citation>
    <scope>NUCLEOTIDE SEQUENCE [LARGE SCALE GENOMIC DNA]</scope>
    <source>
        <strain evidence="15">FSY-8</strain>
    </source>
</reference>
<accession>A0ABW9XGC7</accession>
<dbReference type="InterPro" id="IPR034016">
    <property type="entry name" value="M1_APN-typ"/>
</dbReference>
<keyword evidence="7 9" id="KW-0862">Zinc</keyword>
<feature type="chain" id="PRO_5045342088" description="Aminopeptidase" evidence="10">
    <location>
        <begin position="26"/>
        <end position="894"/>
    </location>
</feature>
<dbReference type="SUPFAM" id="SSF55486">
    <property type="entry name" value="Metalloproteases ('zincins'), catalytic domain"/>
    <property type="match status" value="1"/>
</dbReference>
<evidence type="ECO:0000313" key="15">
    <source>
        <dbReference type="Proteomes" id="UP000753724"/>
    </source>
</evidence>
<evidence type="ECO:0000259" key="12">
    <source>
        <dbReference type="Pfam" id="PF11838"/>
    </source>
</evidence>
<comment type="similarity">
    <text evidence="2 9">Belongs to the peptidase M1 family.</text>
</comment>
<dbReference type="Gene3D" id="1.10.390.10">
    <property type="entry name" value="Neutral Protease Domain 2"/>
    <property type="match status" value="1"/>
</dbReference>
<evidence type="ECO:0000256" key="2">
    <source>
        <dbReference type="ARBA" id="ARBA00010136"/>
    </source>
</evidence>
<dbReference type="Gene3D" id="1.25.50.20">
    <property type="match status" value="1"/>
</dbReference>
<evidence type="ECO:0000313" key="14">
    <source>
        <dbReference type="EMBL" id="NBC37604.1"/>
    </source>
</evidence>
<gene>
    <name evidence="14" type="ORF">GTZ99_13700</name>
</gene>
<dbReference type="Pfam" id="PF01433">
    <property type="entry name" value="Peptidase_M1"/>
    <property type="match status" value="1"/>
</dbReference>
<dbReference type="EMBL" id="JAAAPO010000005">
    <property type="protein sequence ID" value="NBC37604.1"/>
    <property type="molecule type" value="Genomic_DNA"/>
</dbReference>
<evidence type="ECO:0000256" key="9">
    <source>
        <dbReference type="RuleBase" id="RU364040"/>
    </source>
</evidence>
<keyword evidence="3 9" id="KW-0031">Aminopeptidase</keyword>
<evidence type="ECO:0000256" key="5">
    <source>
        <dbReference type="ARBA" id="ARBA00022723"/>
    </source>
</evidence>
<keyword evidence="5 9" id="KW-0479">Metal-binding</keyword>
<comment type="cofactor">
    <cofactor evidence="9">
        <name>Zn(2+)</name>
        <dbReference type="ChEBI" id="CHEBI:29105"/>
    </cofactor>
    <text evidence="9">Binds 1 zinc ion per subunit.</text>
</comment>
<dbReference type="InterPro" id="IPR024571">
    <property type="entry name" value="ERAP1-like_C_dom"/>
</dbReference>
<comment type="caution">
    <text evidence="14">The sequence shown here is derived from an EMBL/GenBank/DDBJ whole genome shotgun (WGS) entry which is preliminary data.</text>
</comment>
<dbReference type="CDD" id="cd09601">
    <property type="entry name" value="M1_APN-Q_like"/>
    <property type="match status" value="1"/>
</dbReference>
<dbReference type="EC" id="3.4.11.-" evidence="9"/>
<keyword evidence="10" id="KW-0732">Signal</keyword>
<evidence type="ECO:0000256" key="6">
    <source>
        <dbReference type="ARBA" id="ARBA00022801"/>
    </source>
</evidence>
<dbReference type="PANTHER" id="PTHR11533">
    <property type="entry name" value="PROTEASE M1 ZINC METALLOPROTEASE"/>
    <property type="match status" value="1"/>
</dbReference>
<evidence type="ECO:0000259" key="13">
    <source>
        <dbReference type="Pfam" id="PF17900"/>
    </source>
</evidence>
<evidence type="ECO:0000256" key="4">
    <source>
        <dbReference type="ARBA" id="ARBA00022670"/>
    </source>
</evidence>
<dbReference type="Gene3D" id="2.60.40.1730">
    <property type="entry name" value="tricorn interacting facor f3 domain"/>
    <property type="match status" value="1"/>
</dbReference>
<feature type="domain" description="Aminopeptidase N-like N-terminal" evidence="13">
    <location>
        <begin position="49"/>
        <end position="226"/>
    </location>
</feature>
<dbReference type="InterPro" id="IPR001930">
    <property type="entry name" value="Peptidase_M1"/>
</dbReference>
<evidence type="ECO:0000256" key="3">
    <source>
        <dbReference type="ARBA" id="ARBA00022438"/>
    </source>
</evidence>
<dbReference type="InterPro" id="IPR045357">
    <property type="entry name" value="Aminopeptidase_N-like_N"/>
</dbReference>
<organism evidence="14 15">
    <name type="scientific">Novosphingobium ovatum</name>
    <dbReference type="NCBI Taxonomy" id="1908523"/>
    <lineage>
        <taxon>Bacteria</taxon>
        <taxon>Pseudomonadati</taxon>
        <taxon>Pseudomonadota</taxon>
        <taxon>Alphaproteobacteria</taxon>
        <taxon>Sphingomonadales</taxon>
        <taxon>Sphingomonadaceae</taxon>
        <taxon>Novosphingobium</taxon>
    </lineage>
</organism>
<sequence length="894" mass="96455">MRTLLLATTAALMIPAQALMSPAMAADSAQAAQDAPPPLPRGRLGDAVVPTAYRLDLTVDPAQPRFSGRVEIDTTIKTVSRHVYLHGRNLTMRRAPQVTVGGRTLTAKWQEVGDTGILLLTFAEPLPVGAATFAFDYDAAFNDGPAGMFRVKVGDAWYSWTQFESVDARAAFPGFDQPGYKQPFTVTLRTPAGLKAVSNAPEASVTQEGGLDVHRFAATAPLPTYLVAMMVGPFASVAGTVAPTPERAAPLPLRILSPQPNGDKLDFALQNSQPIVALLERYFGRAFPYPKLDQITAPIMPGAMENAGADLYQDALIVMDENASTRRKRSFGMVVAHELAHQWFGDLVTPAWWDDIWLNESFANWMGFRIGHEWRPDLNVAGGALDEGFDAMTIDSLIAGRPIRQPITDSAQIDAAFDRITYGKGGHVVAMIAAYMGDAKFQAGVRRYMAAHAYGNATSTDFFRAMAEVAGDPRILPAMQGFVDQQGVPLLTFAGADGRFAVTQSRYAPFGVTAPQTRWGVPMCVAAGDTRQCQLVEAAGTAVSLPAGVPVVPNAGGTGYYRFELPGAEWDRLIAASDRLPGGEGLALADSLSASFLAGRNDVARLVALARTMSRNPDSYAADAALAAVTLLDRSHLVEPRAREAYRALVRGIVAPRLEAMGFDPRAGAYAAQAPEASERRIQLVTRMAGAARDAQIRATLADAAQAWLKGDVQALDPAWFGLAFGAYLRRAMPGKDGMTAARALLDRALASQDPVFRPSALGALATTGDAGLAKWLLNDLKDQRLRTSERLQMMTAIIGTEETRELGYDWMRGHLRQLRSDAGGIFFASRLPQVFLNWCAVDKADSFARRFRPLMRDTSGALDLERAIERVRNCGVLRQARAKSVSDALIGMK</sequence>
<dbReference type="Pfam" id="PF17900">
    <property type="entry name" value="Peptidase_M1_N"/>
    <property type="match status" value="1"/>
</dbReference>
<dbReference type="InterPro" id="IPR050344">
    <property type="entry name" value="Peptidase_M1_aminopeptidases"/>
</dbReference>
<dbReference type="Proteomes" id="UP000753724">
    <property type="component" value="Unassembled WGS sequence"/>
</dbReference>
<dbReference type="RefSeq" id="WP_161719786.1">
    <property type="nucleotide sequence ID" value="NZ_JAAAPO010000005.1"/>
</dbReference>
<dbReference type="InterPro" id="IPR014782">
    <property type="entry name" value="Peptidase_M1_dom"/>
</dbReference>
<feature type="signal peptide" evidence="10">
    <location>
        <begin position="1"/>
        <end position="25"/>
    </location>
</feature>
<evidence type="ECO:0000256" key="10">
    <source>
        <dbReference type="SAM" id="SignalP"/>
    </source>
</evidence>
<dbReference type="PRINTS" id="PR00756">
    <property type="entry name" value="ALADIPTASE"/>
</dbReference>
<comment type="catalytic activity">
    <reaction evidence="1">
        <text>Release of an N-terminal amino acid, Xaa-|-Yaa- from a peptide, amide or arylamide. Xaa is preferably Ala, but may be most amino acids including Pro (slow action). When a terminal hydrophobic residue is followed by a prolyl residue, the two may be released as an intact Xaa-Pro dipeptide.</text>
        <dbReference type="EC" id="3.4.11.2"/>
    </reaction>
</comment>